<feature type="compositionally biased region" description="Polar residues" evidence="5">
    <location>
        <begin position="69"/>
        <end position="80"/>
    </location>
</feature>
<evidence type="ECO:0000313" key="8">
    <source>
        <dbReference type="EMBL" id="CAH2350155.1"/>
    </source>
</evidence>
<dbReference type="GO" id="GO:0042910">
    <property type="term" value="F:xenobiotic transmembrane transporter activity"/>
    <property type="evidence" value="ECO:0007669"/>
    <property type="project" value="InterPro"/>
</dbReference>
<dbReference type="CDD" id="cd17323">
    <property type="entry name" value="MFS_Tpo1_MDR_like"/>
    <property type="match status" value="1"/>
</dbReference>
<dbReference type="AlphaFoldDB" id="A0A9P0QK62"/>
<evidence type="ECO:0000256" key="2">
    <source>
        <dbReference type="ARBA" id="ARBA00022692"/>
    </source>
</evidence>
<dbReference type="NCBIfam" id="TIGR00880">
    <property type="entry name" value="2_A_01_02"/>
    <property type="match status" value="1"/>
</dbReference>
<dbReference type="InterPro" id="IPR036259">
    <property type="entry name" value="MFS_trans_sf"/>
</dbReference>
<evidence type="ECO:0000256" key="6">
    <source>
        <dbReference type="SAM" id="Phobius"/>
    </source>
</evidence>
<feature type="transmembrane region" description="Helical" evidence="6">
    <location>
        <begin position="523"/>
        <end position="544"/>
    </location>
</feature>
<protein>
    <submittedName>
        <fullName evidence="8">Multidrug resistance protein 1</fullName>
    </submittedName>
</protein>
<dbReference type="InterPro" id="IPR011701">
    <property type="entry name" value="MFS"/>
</dbReference>
<evidence type="ECO:0000256" key="5">
    <source>
        <dbReference type="SAM" id="MobiDB-lite"/>
    </source>
</evidence>
<dbReference type="GO" id="GO:1990961">
    <property type="term" value="P:xenobiotic detoxification by transmembrane export across the plasma membrane"/>
    <property type="evidence" value="ECO:0007669"/>
    <property type="project" value="TreeGrafter"/>
</dbReference>
<feature type="domain" description="Major facilitator superfamily (MFS) profile" evidence="7">
    <location>
        <begin position="106"/>
        <end position="552"/>
    </location>
</feature>
<evidence type="ECO:0000256" key="1">
    <source>
        <dbReference type="ARBA" id="ARBA00004141"/>
    </source>
</evidence>
<keyword evidence="4 6" id="KW-0472">Membrane</keyword>
<proteinExistence type="predicted"/>
<reference evidence="8" key="1">
    <citation type="submission" date="2022-03" db="EMBL/GenBank/DDBJ databases">
        <authorList>
            <person name="Legras J.-L."/>
            <person name="Devillers H."/>
            <person name="Grondin C."/>
        </authorList>
    </citation>
    <scope>NUCLEOTIDE SEQUENCE</scope>
    <source>
        <strain evidence="8">CLIB 1423</strain>
    </source>
</reference>
<evidence type="ECO:0000256" key="3">
    <source>
        <dbReference type="ARBA" id="ARBA00022989"/>
    </source>
</evidence>
<dbReference type="EMBL" id="CAKXYY010000001">
    <property type="protein sequence ID" value="CAH2350155.1"/>
    <property type="molecule type" value="Genomic_DNA"/>
</dbReference>
<dbReference type="GO" id="GO:0005886">
    <property type="term" value="C:plasma membrane"/>
    <property type="evidence" value="ECO:0007669"/>
    <property type="project" value="TreeGrafter"/>
</dbReference>
<feature type="transmembrane region" description="Helical" evidence="6">
    <location>
        <begin position="201"/>
        <end position="227"/>
    </location>
</feature>
<accession>A0A9P0QK62</accession>
<feature type="transmembrane region" description="Helical" evidence="6">
    <location>
        <begin position="270"/>
        <end position="289"/>
    </location>
</feature>
<name>A0A9P0QK62_9ASCO</name>
<feature type="transmembrane region" description="Helical" evidence="6">
    <location>
        <begin position="346"/>
        <end position="365"/>
    </location>
</feature>
<dbReference type="Pfam" id="PF07690">
    <property type="entry name" value="MFS_1"/>
    <property type="match status" value="1"/>
</dbReference>
<dbReference type="InterPro" id="IPR001958">
    <property type="entry name" value="Tet-R_TetA/multi-R_MdtG-like"/>
</dbReference>
<dbReference type="InterPro" id="IPR020846">
    <property type="entry name" value="MFS_dom"/>
</dbReference>
<keyword evidence="9" id="KW-1185">Reference proteome</keyword>
<feature type="region of interest" description="Disordered" evidence="5">
    <location>
        <begin position="47"/>
        <end position="86"/>
    </location>
</feature>
<dbReference type="PANTHER" id="PTHR23502">
    <property type="entry name" value="MAJOR FACILITATOR SUPERFAMILY"/>
    <property type="match status" value="1"/>
</dbReference>
<dbReference type="Gene3D" id="1.20.1250.20">
    <property type="entry name" value="MFS general substrate transporter like domains"/>
    <property type="match status" value="1"/>
</dbReference>
<comment type="caution">
    <text evidence="8">The sequence shown here is derived from an EMBL/GenBank/DDBJ whole genome shotgun (WGS) entry which is preliminary data.</text>
</comment>
<feature type="transmembrane region" description="Helical" evidence="6">
    <location>
        <begin position="178"/>
        <end position="195"/>
    </location>
</feature>
<comment type="subcellular location">
    <subcellularLocation>
        <location evidence="1">Membrane</location>
        <topology evidence="1">Multi-pass membrane protein</topology>
    </subcellularLocation>
</comment>
<gene>
    <name evidence="8" type="ORF">CLIB1423_01S03752</name>
</gene>
<dbReference type="Proteomes" id="UP000837801">
    <property type="component" value="Unassembled WGS sequence"/>
</dbReference>
<keyword evidence="3 6" id="KW-1133">Transmembrane helix</keyword>
<feature type="transmembrane region" description="Helical" evidence="6">
    <location>
        <begin position="110"/>
        <end position="130"/>
    </location>
</feature>
<evidence type="ECO:0000259" key="7">
    <source>
        <dbReference type="PROSITE" id="PS50850"/>
    </source>
</evidence>
<feature type="transmembrane region" description="Helical" evidence="6">
    <location>
        <begin position="481"/>
        <end position="503"/>
    </location>
</feature>
<feature type="transmembrane region" description="Helical" evidence="6">
    <location>
        <begin position="452"/>
        <end position="474"/>
    </location>
</feature>
<dbReference type="OrthoDB" id="3357846at2759"/>
<feature type="compositionally biased region" description="Low complexity" evidence="5">
    <location>
        <begin position="54"/>
        <end position="63"/>
    </location>
</feature>
<feature type="transmembrane region" description="Helical" evidence="6">
    <location>
        <begin position="423"/>
        <end position="446"/>
    </location>
</feature>
<keyword evidence="2 6" id="KW-0812">Transmembrane</keyword>
<feature type="transmembrane region" description="Helical" evidence="6">
    <location>
        <begin position="150"/>
        <end position="166"/>
    </location>
</feature>
<dbReference type="GO" id="GO:0015244">
    <property type="term" value="F:fluconazole transmembrane transporter activity"/>
    <property type="evidence" value="ECO:0007669"/>
    <property type="project" value="TreeGrafter"/>
</dbReference>
<feature type="transmembrane region" description="Helical" evidence="6">
    <location>
        <begin position="385"/>
        <end position="402"/>
    </location>
</feature>
<evidence type="ECO:0000313" key="9">
    <source>
        <dbReference type="Proteomes" id="UP000837801"/>
    </source>
</evidence>
<dbReference type="SUPFAM" id="SSF103473">
    <property type="entry name" value="MFS general substrate transporter"/>
    <property type="match status" value="1"/>
</dbReference>
<organism evidence="8 9">
    <name type="scientific">[Candida] railenensis</name>
    <dbReference type="NCBI Taxonomy" id="45579"/>
    <lineage>
        <taxon>Eukaryota</taxon>
        <taxon>Fungi</taxon>
        <taxon>Dikarya</taxon>
        <taxon>Ascomycota</taxon>
        <taxon>Saccharomycotina</taxon>
        <taxon>Pichiomycetes</taxon>
        <taxon>Debaryomycetaceae</taxon>
        <taxon>Kurtzmaniella</taxon>
    </lineage>
</organism>
<evidence type="ECO:0000256" key="4">
    <source>
        <dbReference type="ARBA" id="ARBA00023136"/>
    </source>
</evidence>
<dbReference type="FunFam" id="1.20.1250.20:FF:000011">
    <property type="entry name" value="MFS multidrug transporter, putative"/>
    <property type="match status" value="1"/>
</dbReference>
<sequence length="562" mass="61980">MVHRRFIRDSFWGRLAYHLSGHKILKHNEEEPDYVVPEKYLVGYGAQANEGKGSSSDTSSISTEKGANGETNTPVDPSSSTEEKSEQIIVDWDGPDDPENPQNWPLYQKIFFAFEIAFLTVSVYMGSAIYTPGIEEIRADFDISRIEGTLPLTLFVIGYGIGPMVFSPMSENVIFGRTSIYIVTLFIFFILQIPTALSKNIASLCVLRFIAGFFASPALATGGASIADVLSMPFMPVGIAVWSIAAVCGPSLGPLIGSVFAQLIGWRWTFWFMLIISGSSFLVLGFFLPETHQDTLLHRKAKRLRAITGNPNITSNGEIANKKMTRNELIIDILWRPFEITIFEPVVLLINVYIALIYSIMYLWFEAFPIVLVGTYHFNLIEMGVSYVGIMIGIIIGAGFYIPIIYRIFTKKLLNGEGVVPEVFIPMAIVGACLMPVGIFIFGWAASPDVHWIGPLIGTAIFAMGAFLAFQTLFNYLGMSFYRYLASVYASNDLFRSLCAGALPLVGDPLFENLGSEKFPVGWGSSLLGFICVGMIAIPVLFYLNGVKLRARSKYAGDGSGH</sequence>
<dbReference type="PROSITE" id="PS50850">
    <property type="entry name" value="MFS"/>
    <property type="match status" value="1"/>
</dbReference>
<dbReference type="PANTHER" id="PTHR23502:SF23">
    <property type="entry name" value="FLUCONAZOLE RESISTANCE PROTEIN 1"/>
    <property type="match status" value="1"/>
</dbReference>
<feature type="transmembrane region" description="Helical" evidence="6">
    <location>
        <begin position="239"/>
        <end position="264"/>
    </location>
</feature>